<protein>
    <submittedName>
        <fullName evidence="12">Predicted Kef-type K+ transport protein, K+/H+ antiporter domain</fullName>
    </submittedName>
</protein>
<evidence type="ECO:0000256" key="2">
    <source>
        <dbReference type="ARBA" id="ARBA00005551"/>
    </source>
</evidence>
<dbReference type="Pfam" id="PF02254">
    <property type="entry name" value="TrkA_N"/>
    <property type="match status" value="1"/>
</dbReference>
<proteinExistence type="inferred from homology"/>
<feature type="domain" description="Cation/H+ exchanger transmembrane" evidence="10">
    <location>
        <begin position="8"/>
        <end position="338"/>
    </location>
</feature>
<sequence length="519" mass="55366">MELLWISAAYLAGLLACRLFLPPLVGYLAAGYGLYLLGIRSEAVLSHLAENGILLLLFTVGLKLNFSTLVKREVLGVGGLHLLIVAGVSGLAFLMQDQHLTGGLVLGASLGFSSTVLAVKVLEDNRELGTFHGRTVLGILILQDIVAVALLAVAGGQRPSTWALGLLALPLLRPLVARLFEAGRGDELQLLLGILLAFAGGKLAETVGVAGDLGALLMGLLLAGHRDAGDLAKKLWSLKEVFLVAFFLQIGLAGLPTQADALRALQLLALLPLQGVLFFALLLVVGLRARTAFVSSLALATYSEFTLIVSAVVIEGGLLAAEWGPVLGCAVAGSLALAAPLNRVSHRLFSWLEPWLVRYERKGKHPDRLPVSTGAAEWLVVGMGRTGTAAYLALDRHRARVMGLDADPTRVNKYRDQGLRVHYGDAEDPELWEAFSWGRIKGVILTLPEFEARRTTVERLRALGFQGSIGTTAFHSHEDPELYRAGADVVFHPLSEAGERLAERVLAVEPEARGSAGPA</sequence>
<dbReference type="GO" id="GO:0016020">
    <property type="term" value="C:membrane"/>
    <property type="evidence" value="ECO:0007669"/>
    <property type="project" value="UniProtKB-SubCell"/>
</dbReference>
<gene>
    <name evidence="12" type="ORF">SAMN02949497_3895</name>
</gene>
<dbReference type="GO" id="GO:0006813">
    <property type="term" value="P:potassium ion transport"/>
    <property type="evidence" value="ECO:0007669"/>
    <property type="project" value="InterPro"/>
</dbReference>
<keyword evidence="13" id="KW-1185">Reference proteome</keyword>
<evidence type="ECO:0000259" key="11">
    <source>
        <dbReference type="Pfam" id="PF02254"/>
    </source>
</evidence>
<keyword evidence="7" id="KW-0406">Ion transport</keyword>
<dbReference type="EMBL" id="FXAM01000001">
    <property type="protein sequence ID" value="SMF96495.1"/>
    <property type="molecule type" value="Genomic_DNA"/>
</dbReference>
<evidence type="ECO:0000256" key="4">
    <source>
        <dbReference type="ARBA" id="ARBA00022449"/>
    </source>
</evidence>
<name>A0A1Y6D9V1_9GAMM</name>
<dbReference type="GO" id="GO:1902600">
    <property type="term" value="P:proton transmembrane transport"/>
    <property type="evidence" value="ECO:0007669"/>
    <property type="project" value="InterPro"/>
</dbReference>
<evidence type="ECO:0000256" key="1">
    <source>
        <dbReference type="ARBA" id="ARBA00004141"/>
    </source>
</evidence>
<dbReference type="STRING" id="1760988.SAMN02949497_3895"/>
<keyword evidence="4" id="KW-0050">Antiport</keyword>
<evidence type="ECO:0000256" key="3">
    <source>
        <dbReference type="ARBA" id="ARBA00022448"/>
    </source>
</evidence>
<evidence type="ECO:0000256" key="7">
    <source>
        <dbReference type="ARBA" id="ARBA00023065"/>
    </source>
</evidence>
<dbReference type="PANTHER" id="PTHR42751:SF1">
    <property type="entry name" value="CATION_PROTON ANTIPORTER YBAL-RELATED"/>
    <property type="match status" value="1"/>
</dbReference>
<dbReference type="AlphaFoldDB" id="A0A1Y6D9V1"/>
<dbReference type="SUPFAM" id="SSF51735">
    <property type="entry name" value="NAD(P)-binding Rossmann-fold domains"/>
    <property type="match status" value="1"/>
</dbReference>
<dbReference type="Gene3D" id="1.20.1530.20">
    <property type="match status" value="1"/>
</dbReference>
<evidence type="ECO:0000259" key="10">
    <source>
        <dbReference type="Pfam" id="PF00999"/>
    </source>
</evidence>
<feature type="transmembrane region" description="Helical" evidence="9">
    <location>
        <begin position="134"/>
        <end position="154"/>
    </location>
</feature>
<dbReference type="InterPro" id="IPR036291">
    <property type="entry name" value="NAD(P)-bd_dom_sf"/>
</dbReference>
<dbReference type="InterPro" id="IPR006153">
    <property type="entry name" value="Cation/H_exchanger_TM"/>
</dbReference>
<organism evidence="12 13">
    <name type="scientific">Methylomagnum ishizawai</name>
    <dbReference type="NCBI Taxonomy" id="1760988"/>
    <lineage>
        <taxon>Bacteria</taxon>
        <taxon>Pseudomonadati</taxon>
        <taxon>Pseudomonadota</taxon>
        <taxon>Gammaproteobacteria</taxon>
        <taxon>Methylococcales</taxon>
        <taxon>Methylococcaceae</taxon>
        <taxon>Methylomagnum</taxon>
    </lineage>
</organism>
<evidence type="ECO:0000256" key="8">
    <source>
        <dbReference type="ARBA" id="ARBA00023136"/>
    </source>
</evidence>
<dbReference type="InterPro" id="IPR003148">
    <property type="entry name" value="RCK_N"/>
</dbReference>
<keyword evidence="6 9" id="KW-1133">Transmembrane helix</keyword>
<feature type="transmembrane region" description="Helical" evidence="9">
    <location>
        <begin position="43"/>
        <end position="62"/>
    </location>
</feature>
<evidence type="ECO:0000256" key="9">
    <source>
        <dbReference type="SAM" id="Phobius"/>
    </source>
</evidence>
<feature type="transmembrane region" description="Helical" evidence="9">
    <location>
        <begin position="210"/>
        <end position="229"/>
    </location>
</feature>
<dbReference type="InterPro" id="IPR038770">
    <property type="entry name" value="Na+/solute_symporter_sf"/>
</dbReference>
<keyword evidence="3" id="KW-0813">Transport</keyword>
<accession>A0A1Y6D9V1</accession>
<dbReference type="RefSeq" id="WP_085215376.1">
    <property type="nucleotide sequence ID" value="NZ_FXAM01000001.1"/>
</dbReference>
<dbReference type="GO" id="GO:0015297">
    <property type="term" value="F:antiporter activity"/>
    <property type="evidence" value="ECO:0007669"/>
    <property type="project" value="UniProtKB-KW"/>
</dbReference>
<comment type="subcellular location">
    <subcellularLocation>
        <location evidence="1">Membrane</location>
        <topology evidence="1">Multi-pass membrane protein</topology>
    </subcellularLocation>
</comment>
<comment type="similarity">
    <text evidence="2">Belongs to the monovalent cation:proton antiporter 2 (CPA2) transporter (TC 2.A.37) family.</text>
</comment>
<evidence type="ECO:0000256" key="6">
    <source>
        <dbReference type="ARBA" id="ARBA00022989"/>
    </source>
</evidence>
<feature type="transmembrane region" description="Helical" evidence="9">
    <location>
        <begin position="100"/>
        <end position="122"/>
    </location>
</feature>
<feature type="transmembrane region" description="Helical" evidence="9">
    <location>
        <begin position="74"/>
        <end position="94"/>
    </location>
</feature>
<feature type="transmembrane region" description="Helical" evidence="9">
    <location>
        <begin position="320"/>
        <end position="341"/>
    </location>
</feature>
<evidence type="ECO:0000313" key="12">
    <source>
        <dbReference type="EMBL" id="SMF96495.1"/>
    </source>
</evidence>
<dbReference type="Proteomes" id="UP000192923">
    <property type="component" value="Unassembled WGS sequence"/>
</dbReference>
<dbReference type="PANTHER" id="PTHR42751">
    <property type="entry name" value="SODIUM/HYDROGEN EXCHANGER FAMILY/TRKA DOMAIN PROTEIN"/>
    <property type="match status" value="1"/>
</dbReference>
<keyword evidence="8 9" id="KW-0472">Membrane</keyword>
<reference evidence="12 13" key="1">
    <citation type="submission" date="2016-12" db="EMBL/GenBank/DDBJ databases">
        <authorList>
            <person name="Song W.-J."/>
            <person name="Kurnit D.M."/>
        </authorList>
    </citation>
    <scope>NUCLEOTIDE SEQUENCE [LARGE SCALE GENOMIC DNA]</scope>
    <source>
        <strain evidence="12 13">175</strain>
    </source>
</reference>
<evidence type="ECO:0000313" key="13">
    <source>
        <dbReference type="Proteomes" id="UP000192923"/>
    </source>
</evidence>
<keyword evidence="5 9" id="KW-0812">Transmembrane</keyword>
<dbReference type="OrthoDB" id="9781411at2"/>
<feature type="domain" description="RCK N-terminal" evidence="11">
    <location>
        <begin position="379"/>
        <end position="493"/>
    </location>
</feature>
<feature type="transmembrane region" description="Helical" evidence="9">
    <location>
        <begin position="265"/>
        <end position="285"/>
    </location>
</feature>
<dbReference type="Gene3D" id="3.40.50.720">
    <property type="entry name" value="NAD(P)-binding Rossmann-like Domain"/>
    <property type="match status" value="1"/>
</dbReference>
<dbReference type="Pfam" id="PF00999">
    <property type="entry name" value="Na_H_Exchanger"/>
    <property type="match status" value="1"/>
</dbReference>
<evidence type="ECO:0000256" key="5">
    <source>
        <dbReference type="ARBA" id="ARBA00022692"/>
    </source>
</evidence>
<feature type="transmembrane region" description="Helical" evidence="9">
    <location>
        <begin position="292"/>
        <end position="314"/>
    </location>
</feature>
<feature type="transmembrane region" description="Helical" evidence="9">
    <location>
        <begin position="241"/>
        <end position="259"/>
    </location>
</feature>